<gene>
    <name evidence="1" type="ORF">LASUN_13230</name>
</gene>
<dbReference type="Proteomes" id="UP000177010">
    <property type="component" value="Unassembled WGS sequence"/>
</dbReference>
<sequence>MTFMEFKQAIKKLSDEYFLYFNKGDLYVSANFDRNSWFLKVDQHDVGVFAINDEFSKLNRHNRLKLQKLAYRFSRTPIEQRASRNYGFQLDNGYYVKQFSITKDDVTGSPIHLEIDLSTIKLTHGDKRAMQLIEPFLKGHIVEADK</sequence>
<evidence type="ECO:0000313" key="2">
    <source>
        <dbReference type="Proteomes" id="UP000177010"/>
    </source>
</evidence>
<dbReference type="RefSeq" id="WP_070367846.1">
    <property type="nucleotide sequence ID" value="NZ_JAZHVW010000002.1"/>
</dbReference>
<organism evidence="1 2">
    <name type="scientific">Lentilactobacillus sunkii</name>
    <dbReference type="NCBI Taxonomy" id="481719"/>
    <lineage>
        <taxon>Bacteria</taxon>
        <taxon>Bacillati</taxon>
        <taxon>Bacillota</taxon>
        <taxon>Bacilli</taxon>
        <taxon>Lactobacillales</taxon>
        <taxon>Lactobacillaceae</taxon>
        <taxon>Lentilactobacillus</taxon>
    </lineage>
</organism>
<accession>A0A1E7XCB7</accession>
<comment type="caution">
    <text evidence="1">The sequence shown here is derived from an EMBL/GenBank/DDBJ whole genome shotgun (WGS) entry which is preliminary data.</text>
</comment>
<proteinExistence type="predicted"/>
<name>A0A1E7XCB7_9LACO</name>
<dbReference type="STRING" id="481719.LASUN_13230"/>
<protein>
    <submittedName>
        <fullName evidence="1">Uncharacterized protein</fullName>
    </submittedName>
</protein>
<dbReference type="EMBL" id="MIQE01000012">
    <property type="protein sequence ID" value="OFA10773.1"/>
    <property type="molecule type" value="Genomic_DNA"/>
</dbReference>
<evidence type="ECO:0000313" key="1">
    <source>
        <dbReference type="EMBL" id="OFA10773.1"/>
    </source>
</evidence>
<dbReference type="AlphaFoldDB" id="A0A1E7XCB7"/>
<reference evidence="1 2" key="1">
    <citation type="submission" date="2016-09" db="EMBL/GenBank/DDBJ databases">
        <title>Genome Sequence of Lactobacillus sunkii Strain CG01.</title>
        <authorList>
            <person name="Poehlein A."/>
            <person name="Gabris C."/>
            <person name="Bengelsdorf F.R."/>
            <person name="Duerre P."/>
            <person name="Daniel R."/>
        </authorList>
    </citation>
    <scope>NUCLEOTIDE SEQUENCE [LARGE SCALE GENOMIC DNA]</scope>
    <source>
        <strain evidence="1 2">CG_D</strain>
    </source>
</reference>